<dbReference type="Proteomes" id="UP000015455">
    <property type="component" value="Unassembled WGS sequence"/>
</dbReference>
<accession>T0AXH5</accession>
<dbReference type="EMBL" id="ATJV01000059">
    <property type="protein sequence ID" value="EPZ15293.1"/>
    <property type="molecule type" value="Genomic_DNA"/>
</dbReference>
<dbReference type="PANTHER" id="PTHR33973:SF4">
    <property type="entry name" value="OS07G0153300 PROTEIN"/>
    <property type="match status" value="1"/>
</dbReference>
<evidence type="ECO:0008006" key="3">
    <source>
        <dbReference type="Google" id="ProtNLM"/>
    </source>
</evidence>
<gene>
    <name evidence="1" type="ORF">M622_03965</name>
</gene>
<dbReference type="PANTHER" id="PTHR33973">
    <property type="entry name" value="OS07G0153300 PROTEIN"/>
    <property type="match status" value="1"/>
</dbReference>
<comment type="caution">
    <text evidence="1">The sequence shown here is derived from an EMBL/GenBank/DDBJ whole genome shotgun (WGS) entry which is preliminary data.</text>
</comment>
<proteinExistence type="predicted"/>
<dbReference type="Pfam" id="PF07103">
    <property type="entry name" value="DUF1365"/>
    <property type="match status" value="1"/>
</dbReference>
<dbReference type="RefSeq" id="WP_021249686.1">
    <property type="nucleotide sequence ID" value="NZ_ATJV01000059.1"/>
</dbReference>
<protein>
    <recommendedName>
        <fullName evidence="3">Cyclopropane fatty acid synthase</fullName>
    </recommendedName>
</protein>
<dbReference type="PATRIC" id="fig|1348657.5.peg.2272"/>
<dbReference type="eggNOG" id="COG3496">
    <property type="taxonomic scope" value="Bacteria"/>
</dbReference>
<name>T0AXH5_9RHOO</name>
<keyword evidence="2" id="KW-1185">Reference proteome</keyword>
<dbReference type="AlphaFoldDB" id="T0AXH5"/>
<dbReference type="STRING" id="1348657.M622_03965"/>
<evidence type="ECO:0000313" key="2">
    <source>
        <dbReference type="Proteomes" id="UP000015455"/>
    </source>
</evidence>
<organism evidence="1 2">
    <name type="scientific">Thauera terpenica 58Eu</name>
    <dbReference type="NCBI Taxonomy" id="1348657"/>
    <lineage>
        <taxon>Bacteria</taxon>
        <taxon>Pseudomonadati</taxon>
        <taxon>Pseudomonadota</taxon>
        <taxon>Betaproteobacteria</taxon>
        <taxon>Rhodocyclales</taxon>
        <taxon>Zoogloeaceae</taxon>
        <taxon>Thauera</taxon>
    </lineage>
</organism>
<reference evidence="1 2" key="1">
    <citation type="submission" date="2013-06" db="EMBL/GenBank/DDBJ databases">
        <title>Draft genome sequence of Thauera terpenica.</title>
        <authorList>
            <person name="Liu B."/>
            <person name="Frostegard A.H."/>
            <person name="Shapleigh J.P."/>
        </authorList>
    </citation>
    <scope>NUCLEOTIDE SEQUENCE [LARGE SCALE GENOMIC DNA]</scope>
    <source>
        <strain evidence="1 2">58Eu</strain>
    </source>
</reference>
<sequence>MSKTPAALGADAAAGAAHLQPAVCFGAVMHERHTVANNRFVYPCAFLRLPLSRIDDLKVPLLGIERANFFSFRRRDHGARDGSALLPWLQRVLDTYGLRAVCDGEVVLQTMPRVFGYVFNPVSFWFCHDASGALRVVLAQVNNTFGERHNYLVHHADVRAIESGDALRARKVFHVSPFFPLSGEYRFRFERRGRVHAVQIDLWDEGVLQLSTRIGGRAEVLDGHAMRRWLLRQPFMTLGVIARIHWQALRLAMRRVRFHRKPLPPQEETSR</sequence>
<dbReference type="InterPro" id="IPR010775">
    <property type="entry name" value="DUF1365"/>
</dbReference>
<evidence type="ECO:0000313" key="1">
    <source>
        <dbReference type="EMBL" id="EPZ15293.1"/>
    </source>
</evidence>